<dbReference type="OrthoDB" id="10265808at2759"/>
<protein>
    <submittedName>
        <fullName evidence="1">Uncharacterized protein</fullName>
    </submittedName>
</protein>
<comment type="caution">
    <text evidence="1">The sequence shown here is derived from an EMBL/GenBank/DDBJ whole genome shotgun (WGS) entry which is preliminary data.</text>
</comment>
<name>A0A815ZVW8_9BILA</name>
<dbReference type="Proteomes" id="UP000663834">
    <property type="component" value="Unassembled WGS sequence"/>
</dbReference>
<proteinExistence type="predicted"/>
<accession>A0A815ZVW8</accession>
<dbReference type="AlphaFoldDB" id="A0A815ZVW8"/>
<reference evidence="1" key="1">
    <citation type="submission" date="2021-02" db="EMBL/GenBank/DDBJ databases">
        <authorList>
            <person name="Nowell W R."/>
        </authorList>
    </citation>
    <scope>NUCLEOTIDE SEQUENCE</scope>
</reference>
<dbReference type="EMBL" id="CAJNOW010010877">
    <property type="protein sequence ID" value="CAF1589759.1"/>
    <property type="molecule type" value="Genomic_DNA"/>
</dbReference>
<evidence type="ECO:0000313" key="1">
    <source>
        <dbReference type="EMBL" id="CAF1589759.1"/>
    </source>
</evidence>
<organism evidence="1 2">
    <name type="scientific">Rotaria magnacalcarata</name>
    <dbReference type="NCBI Taxonomy" id="392030"/>
    <lineage>
        <taxon>Eukaryota</taxon>
        <taxon>Metazoa</taxon>
        <taxon>Spiralia</taxon>
        <taxon>Gnathifera</taxon>
        <taxon>Rotifera</taxon>
        <taxon>Eurotatoria</taxon>
        <taxon>Bdelloidea</taxon>
        <taxon>Philodinida</taxon>
        <taxon>Philodinidae</taxon>
        <taxon>Rotaria</taxon>
    </lineage>
</organism>
<sequence length="342" mass="39187">MKTLKETMHSDARPTLVYTCLGNAAITKHQNYIWRSLEQARRIVEPSLVIVLILSSAEQLREVQPLLQRLNVTPILDEDLYRASNDSFKIISDFRRVFFVQGVMIPHGNTNFNIVTTERLFAIHAYMQATNTSDVFHVENDNMLYMDLVDLTKRMHMCHVYLALARASHSHVVISIAYIRNASTLAHFIRFITDIYRLNRTRAIEHLKTDWINDMTIASRYLELFAGTPERSKSSGIYTLPTQLTKGNCCLCTLGNHEEAIVFDARTLGKYFGGDYWLPNSPFWSKEELVDPRGRLLVWNQTSNDLKIPFVNGIRIVNLHIHSKRLELFSSAGKGQTNGIGK</sequence>
<evidence type="ECO:0000313" key="2">
    <source>
        <dbReference type="Proteomes" id="UP000663834"/>
    </source>
</evidence>
<gene>
    <name evidence="1" type="ORF">KQP761_LOCUS21050</name>
</gene>